<dbReference type="CDD" id="cd06581">
    <property type="entry name" value="TM_PBP1_LivM_like"/>
    <property type="match status" value="1"/>
</dbReference>
<keyword evidence="3 6" id="KW-0812">Transmembrane</keyword>
<evidence type="ECO:0000256" key="1">
    <source>
        <dbReference type="ARBA" id="ARBA00004651"/>
    </source>
</evidence>
<feature type="transmembrane region" description="Helical" evidence="6">
    <location>
        <begin position="320"/>
        <end position="338"/>
    </location>
</feature>
<sequence>MSDTSYTPLPQSNQAYAEAPAVTNQSRPIRAQSVWVGVVLPLAAAVLLAAAQPFWSAYLSDLVVKIMILSIFALSLHILVGGAGLVSLGHAAYFGLGAYAAVKAAGQDGGNFLVMLGAAVGVSGLYALLVGALSLRTKGVYFIMVTLAFAQLAFFVVHDVGYFGGSDGIHLMQRPAIGALDMESSSTQYFVVLAALVLVYAFIAMLRHSRFGHALAGIRVNEQRMRAAGFATYGYKLAGFVIAGALAGLAGFLLAARDAVVNPELLAWHHSGEVLLMLILGGVGSLRGAVLGTITFVLLKELLSTHAIVGNAADHWQLTLGLAIIALVALLPKGLVGINDKWQKKAAARTGQSPEAVEQGGDHG</sequence>
<keyword evidence="5 6" id="KW-0472">Membrane</keyword>
<dbReference type="GO" id="GO:0005886">
    <property type="term" value="C:plasma membrane"/>
    <property type="evidence" value="ECO:0007669"/>
    <property type="project" value="UniProtKB-SubCell"/>
</dbReference>
<dbReference type="RefSeq" id="WP_043370422.1">
    <property type="nucleotide sequence ID" value="NZ_CP006704.1"/>
</dbReference>
<dbReference type="PANTHER" id="PTHR30482">
    <property type="entry name" value="HIGH-AFFINITY BRANCHED-CHAIN AMINO ACID TRANSPORT SYSTEM PERMEASE"/>
    <property type="match status" value="1"/>
</dbReference>
<dbReference type="KEGG" id="ctes:O987_00450"/>
<feature type="transmembrane region" description="Helical" evidence="6">
    <location>
        <begin position="140"/>
        <end position="157"/>
    </location>
</feature>
<dbReference type="AlphaFoldDB" id="A0A076PHQ8"/>
<dbReference type="Proteomes" id="UP000028782">
    <property type="component" value="Chromosome"/>
</dbReference>
<evidence type="ECO:0000256" key="6">
    <source>
        <dbReference type="SAM" id="Phobius"/>
    </source>
</evidence>
<feature type="transmembrane region" description="Helical" evidence="6">
    <location>
        <begin position="274"/>
        <end position="299"/>
    </location>
</feature>
<evidence type="ECO:0000256" key="4">
    <source>
        <dbReference type="ARBA" id="ARBA00022989"/>
    </source>
</evidence>
<feature type="transmembrane region" description="Helical" evidence="6">
    <location>
        <begin position="189"/>
        <end position="206"/>
    </location>
</feature>
<evidence type="ECO:0000256" key="3">
    <source>
        <dbReference type="ARBA" id="ARBA00022692"/>
    </source>
</evidence>
<dbReference type="InterPro" id="IPR043428">
    <property type="entry name" value="LivM-like"/>
</dbReference>
<protein>
    <submittedName>
        <fullName evidence="7">ABC transporter permease</fullName>
    </submittedName>
</protein>
<evidence type="ECO:0000313" key="8">
    <source>
        <dbReference type="Proteomes" id="UP000028782"/>
    </source>
</evidence>
<reference evidence="7 8" key="1">
    <citation type="journal article" date="2014" name="Genome Announc.">
        <title>Complete Genome Sequence of Polychlorinated Biphenyl Degrader Comamonas testosteroni TK102 (NBRC 109938).</title>
        <authorList>
            <person name="Fukuda K."/>
            <person name="Hosoyama A."/>
            <person name="Tsuchikane K."/>
            <person name="Ohji S."/>
            <person name="Yamazoe A."/>
            <person name="Fujita N."/>
            <person name="Shintani M."/>
            <person name="Kimbara K."/>
        </authorList>
    </citation>
    <scope>NUCLEOTIDE SEQUENCE [LARGE SCALE GENOMIC DNA]</scope>
    <source>
        <strain evidence="7">TK102</strain>
    </source>
</reference>
<feature type="transmembrane region" description="Helical" evidence="6">
    <location>
        <begin position="67"/>
        <end position="92"/>
    </location>
</feature>
<dbReference type="Pfam" id="PF02653">
    <property type="entry name" value="BPD_transp_2"/>
    <property type="match status" value="1"/>
</dbReference>
<dbReference type="GO" id="GO:0015658">
    <property type="term" value="F:branched-chain amino acid transmembrane transporter activity"/>
    <property type="evidence" value="ECO:0007669"/>
    <property type="project" value="InterPro"/>
</dbReference>
<evidence type="ECO:0000313" key="7">
    <source>
        <dbReference type="EMBL" id="AIJ44291.1"/>
    </source>
</evidence>
<evidence type="ECO:0000256" key="5">
    <source>
        <dbReference type="ARBA" id="ARBA00023136"/>
    </source>
</evidence>
<evidence type="ECO:0000256" key="2">
    <source>
        <dbReference type="ARBA" id="ARBA00022475"/>
    </source>
</evidence>
<organism evidence="7 8">
    <name type="scientific">Comamonas testosteroni TK102</name>
    <dbReference type="NCBI Taxonomy" id="1392005"/>
    <lineage>
        <taxon>Bacteria</taxon>
        <taxon>Pseudomonadati</taxon>
        <taxon>Pseudomonadota</taxon>
        <taxon>Betaproteobacteria</taxon>
        <taxon>Burkholderiales</taxon>
        <taxon>Comamonadaceae</taxon>
        <taxon>Comamonas</taxon>
    </lineage>
</organism>
<accession>A0A076PHQ8</accession>
<keyword evidence="4 6" id="KW-1133">Transmembrane helix</keyword>
<comment type="subcellular location">
    <subcellularLocation>
        <location evidence="1">Cell membrane</location>
        <topology evidence="1">Multi-pass membrane protein</topology>
    </subcellularLocation>
</comment>
<dbReference type="InterPro" id="IPR001851">
    <property type="entry name" value="ABC_transp_permease"/>
</dbReference>
<name>A0A076PHQ8_COMTE</name>
<keyword evidence="2" id="KW-1003">Cell membrane</keyword>
<dbReference type="PANTHER" id="PTHR30482:SF17">
    <property type="entry name" value="ABC TRANSPORTER ATP-BINDING PROTEIN"/>
    <property type="match status" value="1"/>
</dbReference>
<feature type="transmembrane region" description="Helical" evidence="6">
    <location>
        <begin position="112"/>
        <end position="133"/>
    </location>
</feature>
<dbReference type="HOGENOM" id="CLU_031365_0_1_4"/>
<feature type="transmembrane region" description="Helical" evidence="6">
    <location>
        <begin position="227"/>
        <end position="254"/>
    </location>
</feature>
<feature type="transmembrane region" description="Helical" evidence="6">
    <location>
        <begin position="34"/>
        <end position="55"/>
    </location>
</feature>
<dbReference type="EMBL" id="CP006704">
    <property type="protein sequence ID" value="AIJ44291.1"/>
    <property type="molecule type" value="Genomic_DNA"/>
</dbReference>
<gene>
    <name evidence="7" type="ORF">O987_00450</name>
</gene>
<proteinExistence type="predicted"/>